<dbReference type="Gene3D" id="1.10.1200.10">
    <property type="entry name" value="ACP-like"/>
    <property type="match status" value="1"/>
</dbReference>
<dbReference type="InterPro" id="IPR003231">
    <property type="entry name" value="ACP"/>
</dbReference>
<dbReference type="GO" id="GO:0005829">
    <property type="term" value="C:cytosol"/>
    <property type="evidence" value="ECO:0007669"/>
    <property type="project" value="TreeGrafter"/>
</dbReference>
<dbReference type="EMBL" id="MLJW01000162">
    <property type="protein sequence ID" value="OIQ95663.1"/>
    <property type="molecule type" value="Genomic_DNA"/>
</dbReference>
<dbReference type="PANTHER" id="PTHR20863:SF76">
    <property type="entry name" value="CARRIER DOMAIN-CONTAINING PROTEIN"/>
    <property type="match status" value="1"/>
</dbReference>
<feature type="domain" description="Carrier" evidence="3">
    <location>
        <begin position="1"/>
        <end position="79"/>
    </location>
</feature>
<keyword evidence="1" id="KW-0596">Phosphopantetheine</keyword>
<proteinExistence type="inferred from homology"/>
<dbReference type="GO" id="GO:0000035">
    <property type="term" value="F:acyl binding"/>
    <property type="evidence" value="ECO:0007669"/>
    <property type="project" value="TreeGrafter"/>
</dbReference>
<dbReference type="GO" id="GO:0016020">
    <property type="term" value="C:membrane"/>
    <property type="evidence" value="ECO:0007669"/>
    <property type="project" value="GOC"/>
</dbReference>
<accession>A0A1J5RUJ9</accession>
<evidence type="ECO:0000256" key="2">
    <source>
        <dbReference type="ARBA" id="ARBA00022553"/>
    </source>
</evidence>
<dbReference type="AlphaFoldDB" id="A0A1J5RUJ9"/>
<dbReference type="PROSITE" id="PS50075">
    <property type="entry name" value="CARRIER"/>
    <property type="match status" value="1"/>
</dbReference>
<dbReference type="SUPFAM" id="SSF47336">
    <property type="entry name" value="ACP-like"/>
    <property type="match status" value="1"/>
</dbReference>
<dbReference type="GO" id="GO:0009245">
    <property type="term" value="P:lipid A biosynthetic process"/>
    <property type="evidence" value="ECO:0007669"/>
    <property type="project" value="TreeGrafter"/>
</dbReference>
<evidence type="ECO:0000259" key="3">
    <source>
        <dbReference type="PROSITE" id="PS50075"/>
    </source>
</evidence>
<dbReference type="HAMAP" id="MF_01217">
    <property type="entry name" value="Acyl_carrier"/>
    <property type="match status" value="1"/>
</dbReference>
<keyword evidence="2" id="KW-0597">Phosphoprotein</keyword>
<dbReference type="InterPro" id="IPR009081">
    <property type="entry name" value="PP-bd_ACP"/>
</dbReference>
<protein>
    <submittedName>
        <fullName evidence="4">Acyl carrier protein</fullName>
    </submittedName>
</protein>
<dbReference type="NCBIfam" id="NF002150">
    <property type="entry name" value="PRK00982.1-4"/>
    <property type="match status" value="1"/>
</dbReference>
<reference evidence="4" key="1">
    <citation type="submission" date="2016-10" db="EMBL/GenBank/DDBJ databases">
        <title>Sequence of Gallionella enrichment culture.</title>
        <authorList>
            <person name="Poehlein A."/>
            <person name="Muehling M."/>
            <person name="Daniel R."/>
        </authorList>
    </citation>
    <scope>NUCLEOTIDE SEQUENCE</scope>
</reference>
<comment type="caution">
    <text evidence="4">The sequence shown here is derived from an EMBL/GenBank/DDBJ whole genome shotgun (WGS) entry which is preliminary data.</text>
</comment>
<organism evidence="4">
    <name type="scientific">mine drainage metagenome</name>
    <dbReference type="NCBI Taxonomy" id="410659"/>
    <lineage>
        <taxon>unclassified sequences</taxon>
        <taxon>metagenomes</taxon>
        <taxon>ecological metagenomes</taxon>
    </lineage>
</organism>
<dbReference type="Pfam" id="PF00550">
    <property type="entry name" value="PP-binding"/>
    <property type="match status" value="1"/>
</dbReference>
<name>A0A1J5RUJ9_9ZZZZ</name>
<evidence type="ECO:0000256" key="1">
    <source>
        <dbReference type="ARBA" id="ARBA00022450"/>
    </source>
</evidence>
<gene>
    <name evidence="4" type="primary">acpP_20</name>
    <name evidence="4" type="ORF">GALL_223390</name>
</gene>
<dbReference type="InterPro" id="IPR036736">
    <property type="entry name" value="ACP-like_sf"/>
</dbReference>
<dbReference type="GO" id="GO:0000036">
    <property type="term" value="F:acyl carrier activity"/>
    <property type="evidence" value="ECO:0007669"/>
    <property type="project" value="TreeGrafter"/>
</dbReference>
<dbReference type="PANTHER" id="PTHR20863">
    <property type="entry name" value="ACYL CARRIER PROTEIN"/>
    <property type="match status" value="1"/>
</dbReference>
<dbReference type="NCBIfam" id="NF002148">
    <property type="entry name" value="PRK00982.1-2"/>
    <property type="match status" value="1"/>
</dbReference>
<evidence type="ECO:0000313" key="4">
    <source>
        <dbReference type="EMBL" id="OIQ95663.1"/>
    </source>
</evidence>
<sequence length="84" mass="9426">MTPQEIEQKVVDILAKKFGTEPSKITPDTRLAEDLGVDSFGAVELMFELEEAFNLKIADSDIEHIRCVKDIVAYLVTWTAKKGQ</sequence>